<protein>
    <submittedName>
        <fullName evidence="6">Uncharacterized protein</fullName>
    </submittedName>
</protein>
<reference evidence="6" key="1">
    <citation type="submission" date="2018-05" db="EMBL/GenBank/DDBJ databases">
        <authorList>
            <person name="Lanie J.A."/>
            <person name="Ng W.-L."/>
            <person name="Kazmierczak K.M."/>
            <person name="Andrzejewski T.M."/>
            <person name="Davidsen T.M."/>
            <person name="Wayne K.J."/>
            <person name="Tettelin H."/>
            <person name="Glass J.I."/>
            <person name="Rusch D."/>
            <person name="Podicherti R."/>
            <person name="Tsui H.-C.T."/>
            <person name="Winkler M.E."/>
        </authorList>
    </citation>
    <scope>NUCLEOTIDE SEQUENCE</scope>
</reference>
<keyword evidence="2 5" id="KW-0812">Transmembrane</keyword>
<dbReference type="PANTHER" id="PTHR36917:SF1">
    <property type="entry name" value="INNER MEMBRANE-SPANNING PROTEIN YCIB"/>
    <property type="match status" value="1"/>
</dbReference>
<evidence type="ECO:0000313" key="6">
    <source>
        <dbReference type="EMBL" id="SVB26771.1"/>
    </source>
</evidence>
<dbReference type="Pfam" id="PF04279">
    <property type="entry name" value="IspA"/>
    <property type="match status" value="1"/>
</dbReference>
<keyword evidence="1" id="KW-1003">Cell membrane</keyword>
<accession>A0A382CMA2</accession>
<evidence type="ECO:0000256" key="5">
    <source>
        <dbReference type="SAM" id="Phobius"/>
    </source>
</evidence>
<evidence type="ECO:0000256" key="3">
    <source>
        <dbReference type="ARBA" id="ARBA00022989"/>
    </source>
</evidence>
<evidence type="ECO:0000256" key="4">
    <source>
        <dbReference type="ARBA" id="ARBA00023136"/>
    </source>
</evidence>
<proteinExistence type="predicted"/>
<feature type="transmembrane region" description="Helical" evidence="5">
    <location>
        <begin position="87"/>
        <end position="112"/>
    </location>
</feature>
<evidence type="ECO:0000256" key="2">
    <source>
        <dbReference type="ARBA" id="ARBA00022692"/>
    </source>
</evidence>
<dbReference type="GO" id="GO:0005886">
    <property type="term" value="C:plasma membrane"/>
    <property type="evidence" value="ECO:0007669"/>
    <property type="project" value="TreeGrafter"/>
</dbReference>
<dbReference type="EMBL" id="UINC01035027">
    <property type="protein sequence ID" value="SVB26771.1"/>
    <property type="molecule type" value="Genomic_DNA"/>
</dbReference>
<feature type="non-terminal residue" evidence="6">
    <location>
        <position position="126"/>
    </location>
</feature>
<dbReference type="AlphaFoldDB" id="A0A382CMA2"/>
<dbReference type="PANTHER" id="PTHR36917">
    <property type="entry name" value="INTRACELLULAR SEPTATION PROTEIN A-RELATED"/>
    <property type="match status" value="1"/>
</dbReference>
<gene>
    <name evidence="6" type="ORF">METZ01_LOCUS179625</name>
</gene>
<name>A0A382CMA2_9ZZZZ</name>
<feature type="transmembrane region" description="Helical" evidence="5">
    <location>
        <begin position="45"/>
        <end position="66"/>
    </location>
</feature>
<dbReference type="InterPro" id="IPR006008">
    <property type="entry name" value="YciB"/>
</dbReference>
<feature type="transmembrane region" description="Helical" evidence="5">
    <location>
        <begin position="22"/>
        <end position="39"/>
    </location>
</feature>
<evidence type="ECO:0000256" key="1">
    <source>
        <dbReference type="ARBA" id="ARBA00022475"/>
    </source>
</evidence>
<keyword evidence="3 5" id="KW-1133">Transmembrane helix</keyword>
<sequence>MAVVSIQVFIEKLRKGKVQHKLLITWVLLMIFGSATLLFRDPIFIQWKLTIVNWIFAIALIVAQLFGKKPIKGLVQMSGALPELPDLVWRNIAFIWSFVFFFIGTLNLYFVFYTDISTWVNFKVFG</sequence>
<keyword evidence="4 5" id="KW-0472">Membrane</keyword>
<organism evidence="6">
    <name type="scientific">marine metagenome</name>
    <dbReference type="NCBI Taxonomy" id="408172"/>
    <lineage>
        <taxon>unclassified sequences</taxon>
        <taxon>metagenomes</taxon>
        <taxon>ecological metagenomes</taxon>
    </lineage>
</organism>